<evidence type="ECO:0000313" key="3">
    <source>
        <dbReference type="Proteomes" id="UP000236290"/>
    </source>
</evidence>
<accession>A0A2K0U586</accession>
<dbReference type="AlphaFoldDB" id="A0A2K0U586"/>
<feature type="compositionally biased region" description="Low complexity" evidence="1">
    <location>
        <begin position="363"/>
        <end position="378"/>
    </location>
</feature>
<dbReference type="OrthoDB" id="3513679at2759"/>
<organism evidence="2 3">
    <name type="scientific">Trichoderma harzianum</name>
    <name type="common">Hypocrea lixii</name>
    <dbReference type="NCBI Taxonomy" id="5544"/>
    <lineage>
        <taxon>Eukaryota</taxon>
        <taxon>Fungi</taxon>
        <taxon>Dikarya</taxon>
        <taxon>Ascomycota</taxon>
        <taxon>Pezizomycotina</taxon>
        <taxon>Sordariomycetes</taxon>
        <taxon>Hypocreomycetidae</taxon>
        <taxon>Hypocreales</taxon>
        <taxon>Hypocreaceae</taxon>
        <taxon>Trichoderma</taxon>
    </lineage>
</organism>
<gene>
    <name evidence="2" type="ORF">THARTR1_06467</name>
</gene>
<evidence type="ECO:0000313" key="2">
    <source>
        <dbReference type="EMBL" id="PNP52952.1"/>
    </source>
</evidence>
<proteinExistence type="predicted"/>
<dbReference type="Proteomes" id="UP000236290">
    <property type="component" value="Unassembled WGS sequence"/>
</dbReference>
<sequence>MEDANHKMYAPFVHRGRDGLLSDGGTRLLSEFTRDELLWLFRTDEEGLHRYKIHSVVAMPSYEPSVRDVAANCLPDIPPYHWIDICNKSAPLYLFPGKRWLLLRVVLHNYIYRRWFRPYRSEIDFLRFICKFIIPQNLPDDTKVSLSTVDTIISLNKAVIAKFEAQRIIEVKKRAATQNLCFSWSDPENLDPYILQPLFRALVIIISDEKYNKEPSTALGNLPVYLARTGVEQELSAPISFEPLAAKIISHIEPGRVIQVTLETAIDFVIGLEAREAAAFGLRPDPTDWKPDEDMLEAWRSIGETEPLVGPNSQWVDDKRYPQWTGSGKYNEASLMPRYEKTAFWMQGNRDAREERYEETQRAAADAARESAAGSHGK</sequence>
<protein>
    <submittedName>
        <fullName evidence="2">Uncharacterized protein</fullName>
    </submittedName>
</protein>
<feature type="compositionally biased region" description="Basic and acidic residues" evidence="1">
    <location>
        <begin position="350"/>
        <end position="361"/>
    </location>
</feature>
<dbReference type="EMBL" id="MTYI01000089">
    <property type="protein sequence ID" value="PNP52952.1"/>
    <property type="molecule type" value="Genomic_DNA"/>
</dbReference>
<comment type="caution">
    <text evidence="2">The sequence shown here is derived from an EMBL/GenBank/DDBJ whole genome shotgun (WGS) entry which is preliminary data.</text>
</comment>
<name>A0A2K0U586_TRIHA</name>
<feature type="region of interest" description="Disordered" evidence="1">
    <location>
        <begin position="350"/>
        <end position="378"/>
    </location>
</feature>
<reference evidence="2 3" key="1">
    <citation type="submission" date="2017-02" db="EMBL/GenBank/DDBJ databases">
        <title>Genomes of Trichoderma spp. with biocontrol activity.</title>
        <authorList>
            <person name="Gardiner D."/>
            <person name="Kazan K."/>
            <person name="Vos C."/>
            <person name="Harvey P."/>
        </authorList>
    </citation>
    <scope>NUCLEOTIDE SEQUENCE [LARGE SCALE GENOMIC DNA]</scope>
    <source>
        <strain evidence="2 3">Tr1</strain>
    </source>
</reference>
<evidence type="ECO:0000256" key="1">
    <source>
        <dbReference type="SAM" id="MobiDB-lite"/>
    </source>
</evidence>